<dbReference type="GO" id="GO:0008236">
    <property type="term" value="F:serine-type peptidase activity"/>
    <property type="evidence" value="ECO:0007669"/>
    <property type="project" value="InterPro"/>
</dbReference>
<dbReference type="OrthoDB" id="6397760at2"/>
<evidence type="ECO:0000259" key="1">
    <source>
        <dbReference type="SMART" id="SM00245"/>
    </source>
</evidence>
<sequence>MKKLKKLKTKKTIITLLLLLIEVNFGFSQEKVCDCINELDNVSELIKNAKSYQTQIVKEHKETEFEDWKEIIKHEITNDSLNQAFCTGYLQKYISFIHDRHNEIYTIPSDISTFIPNYTKAIDTIKIKSDGISGIYFAGREKILLINDEKNTWYGVMVSSDSEKWKERKIRLKLNKLPNGKFELFEFYQNGLLYYQNNIEVKNSRIYSTFWNKENNYFFNKNHEKNFTYQSINPSFDYIGIKTLSRTTNLMKEAENFYNENLSNLNKENLIIDLRNNGGGATKQAEALLKYLKKNHSIKRIYVMINFKTGSSAELITLDLKKDNRTIIVGENSRGMLKYGYGNKAFSATTNCAKYKMILSTKIINKDFDKFEYTGIQPDYYLDNKSDWIQQIIKINNEKI</sequence>
<organism evidence="2 3">
    <name type="scientific">Flavobacterium sediminis</name>
    <dbReference type="NCBI Taxonomy" id="2201181"/>
    <lineage>
        <taxon>Bacteria</taxon>
        <taxon>Pseudomonadati</taxon>
        <taxon>Bacteroidota</taxon>
        <taxon>Flavobacteriia</taxon>
        <taxon>Flavobacteriales</taxon>
        <taxon>Flavobacteriaceae</taxon>
        <taxon>Flavobacterium</taxon>
    </lineage>
</organism>
<dbReference type="Pfam" id="PF03572">
    <property type="entry name" value="Peptidase_S41"/>
    <property type="match status" value="1"/>
</dbReference>
<dbReference type="SMART" id="SM00245">
    <property type="entry name" value="TSPc"/>
    <property type="match status" value="1"/>
</dbReference>
<dbReference type="SUPFAM" id="SSF52096">
    <property type="entry name" value="ClpP/crotonase"/>
    <property type="match status" value="1"/>
</dbReference>
<dbReference type="InterPro" id="IPR029045">
    <property type="entry name" value="ClpP/crotonase-like_dom_sf"/>
</dbReference>
<proteinExistence type="predicted"/>
<dbReference type="KEGG" id="fse:DI487_13310"/>
<evidence type="ECO:0000313" key="2">
    <source>
        <dbReference type="EMBL" id="AWM15352.1"/>
    </source>
</evidence>
<dbReference type="GO" id="GO:0006508">
    <property type="term" value="P:proteolysis"/>
    <property type="evidence" value="ECO:0007669"/>
    <property type="project" value="InterPro"/>
</dbReference>
<name>A0A2U8QYW7_9FLAO</name>
<protein>
    <submittedName>
        <fullName evidence="2">Peptidase S41</fullName>
    </submittedName>
</protein>
<accession>A0A2U8QYW7</accession>
<gene>
    <name evidence="2" type="ORF">DI487_13310</name>
</gene>
<dbReference type="Proteomes" id="UP000245429">
    <property type="component" value="Chromosome"/>
</dbReference>
<evidence type="ECO:0000313" key="3">
    <source>
        <dbReference type="Proteomes" id="UP000245429"/>
    </source>
</evidence>
<feature type="domain" description="Tail specific protease" evidence="1">
    <location>
        <begin position="214"/>
        <end position="383"/>
    </location>
</feature>
<keyword evidence="3" id="KW-1185">Reference proteome</keyword>
<dbReference type="Gene3D" id="3.90.226.10">
    <property type="entry name" value="2-enoyl-CoA Hydratase, Chain A, domain 1"/>
    <property type="match status" value="2"/>
</dbReference>
<dbReference type="InterPro" id="IPR005151">
    <property type="entry name" value="Tail-specific_protease"/>
</dbReference>
<dbReference type="EMBL" id="CP029463">
    <property type="protein sequence ID" value="AWM15352.1"/>
    <property type="molecule type" value="Genomic_DNA"/>
</dbReference>
<reference evidence="2 3" key="1">
    <citation type="submission" date="2018-05" db="EMBL/GenBank/DDBJ databases">
        <title>Flavobacterium sp. MEBiC07310.</title>
        <authorList>
            <person name="Baek K."/>
        </authorList>
    </citation>
    <scope>NUCLEOTIDE SEQUENCE [LARGE SCALE GENOMIC DNA]</scope>
    <source>
        <strain evidence="2 3">MEBiC07310</strain>
    </source>
</reference>
<dbReference type="AlphaFoldDB" id="A0A2U8QYW7"/>